<dbReference type="PANTHER" id="PTHR30329:SF21">
    <property type="entry name" value="LIPOPROTEIN YIAD-RELATED"/>
    <property type="match status" value="1"/>
</dbReference>
<dbReference type="InterPro" id="IPR036737">
    <property type="entry name" value="OmpA-like_sf"/>
</dbReference>
<dbReference type="AlphaFoldDB" id="A0A073IM87"/>
<dbReference type="InterPro" id="IPR006664">
    <property type="entry name" value="OMP_bac"/>
</dbReference>
<dbReference type="STRING" id="1300350.Z948_1870"/>
<dbReference type="RefSeq" id="WP_025059262.1">
    <property type="nucleotide sequence ID" value="NZ_JAMC01000001.1"/>
</dbReference>
<keyword evidence="5" id="KW-0732">Signal</keyword>
<evidence type="ECO:0000256" key="5">
    <source>
        <dbReference type="SAM" id="SignalP"/>
    </source>
</evidence>
<dbReference type="InterPro" id="IPR050330">
    <property type="entry name" value="Bact_OuterMem_StrucFunc"/>
</dbReference>
<dbReference type="OrthoDB" id="9792021at2"/>
<proteinExistence type="predicted"/>
<evidence type="ECO:0000256" key="1">
    <source>
        <dbReference type="ARBA" id="ARBA00004442"/>
    </source>
</evidence>
<dbReference type="Gene3D" id="3.30.1330.60">
    <property type="entry name" value="OmpA-like domain"/>
    <property type="match status" value="1"/>
</dbReference>
<reference evidence="7 8" key="1">
    <citation type="submission" date="2014-01" db="EMBL/GenBank/DDBJ databases">
        <title>Sulfitobacter donghicola JCM 14565 Genome Sequencing.</title>
        <authorList>
            <person name="Lai Q."/>
            <person name="Hong Z."/>
        </authorList>
    </citation>
    <scope>NUCLEOTIDE SEQUENCE [LARGE SCALE GENOMIC DNA]</scope>
    <source>
        <strain evidence="7 8">JCM 14565</strain>
    </source>
</reference>
<gene>
    <name evidence="7" type="ORF">DSW25_02900</name>
</gene>
<dbReference type="GO" id="GO:0009279">
    <property type="term" value="C:cell outer membrane"/>
    <property type="evidence" value="ECO:0007669"/>
    <property type="project" value="UniProtKB-SubCell"/>
</dbReference>
<keyword evidence="8" id="KW-1185">Reference proteome</keyword>
<feature type="signal peptide" evidence="5">
    <location>
        <begin position="1"/>
        <end position="18"/>
    </location>
</feature>
<dbReference type="InterPro" id="IPR006665">
    <property type="entry name" value="OmpA-like"/>
</dbReference>
<protein>
    <submittedName>
        <fullName evidence="7">Cell envelope biogenesis protein OmpA</fullName>
    </submittedName>
</protein>
<keyword evidence="3" id="KW-0998">Cell outer membrane</keyword>
<evidence type="ECO:0000256" key="4">
    <source>
        <dbReference type="PROSITE-ProRule" id="PRU00473"/>
    </source>
</evidence>
<evidence type="ECO:0000313" key="7">
    <source>
        <dbReference type="EMBL" id="KEJ90864.1"/>
    </source>
</evidence>
<dbReference type="SUPFAM" id="SSF103088">
    <property type="entry name" value="OmpA-like"/>
    <property type="match status" value="1"/>
</dbReference>
<dbReference type="EMBL" id="JAMC01000001">
    <property type="protein sequence ID" value="KEJ90864.1"/>
    <property type="molecule type" value="Genomic_DNA"/>
</dbReference>
<comment type="caution">
    <text evidence="7">The sequence shown here is derived from an EMBL/GenBank/DDBJ whole genome shotgun (WGS) entry which is preliminary data.</text>
</comment>
<dbReference type="PRINTS" id="PR01021">
    <property type="entry name" value="OMPADOMAIN"/>
</dbReference>
<accession>A0A073IM87</accession>
<evidence type="ECO:0000259" key="6">
    <source>
        <dbReference type="PROSITE" id="PS51123"/>
    </source>
</evidence>
<feature type="chain" id="PRO_5001691320" evidence="5">
    <location>
        <begin position="19"/>
        <end position="309"/>
    </location>
</feature>
<keyword evidence="2 4" id="KW-0472">Membrane</keyword>
<organism evidence="7 8">
    <name type="scientific">Sulfitobacter donghicola DSW-25 = KCTC 12864 = JCM 14565</name>
    <dbReference type="NCBI Taxonomy" id="1300350"/>
    <lineage>
        <taxon>Bacteria</taxon>
        <taxon>Pseudomonadati</taxon>
        <taxon>Pseudomonadota</taxon>
        <taxon>Alphaproteobacteria</taxon>
        <taxon>Rhodobacterales</taxon>
        <taxon>Roseobacteraceae</taxon>
        <taxon>Sulfitobacter</taxon>
    </lineage>
</organism>
<dbReference type="PANTHER" id="PTHR30329">
    <property type="entry name" value="STATOR ELEMENT OF FLAGELLAR MOTOR COMPLEX"/>
    <property type="match status" value="1"/>
</dbReference>
<sequence length="309" mass="33204">MKHWLCALAVMIGGAAQAVELQLPANARQLIVRETVEDRYFAPIGPFQEGALPAQVFQGAIARSSWRIDLAGLTPLQVVTPLQDQLLAAGYQVVLDCADVACGGYDFRFATEVMPAPNMYVNIRNYHVLTAKRGTGESAEVVSIFASASSGVSFLQIIQVAPSADKNKIDAVAPPRAFADVVEPEGELAQQLLTYGRAVLGGLEFNSGTSDLGTGPFAALSDLAIALQEQPDLRVALVGHTDNIGGLEGNIQLSRNRANAVRNRLIDKYDVTPSRLEAQGMGYLAPFTTNLTKEGREENRRVEVILLAQ</sequence>
<evidence type="ECO:0000313" key="8">
    <source>
        <dbReference type="Proteomes" id="UP000027734"/>
    </source>
</evidence>
<evidence type="ECO:0000256" key="2">
    <source>
        <dbReference type="ARBA" id="ARBA00023136"/>
    </source>
</evidence>
<evidence type="ECO:0000256" key="3">
    <source>
        <dbReference type="ARBA" id="ARBA00023237"/>
    </source>
</evidence>
<dbReference type="CDD" id="cd07185">
    <property type="entry name" value="OmpA_C-like"/>
    <property type="match status" value="1"/>
</dbReference>
<name>A0A073IM87_9RHOB</name>
<dbReference type="Pfam" id="PF00691">
    <property type="entry name" value="OmpA"/>
    <property type="match status" value="1"/>
</dbReference>
<comment type="subcellular location">
    <subcellularLocation>
        <location evidence="1">Cell outer membrane</location>
    </subcellularLocation>
</comment>
<dbReference type="eggNOG" id="COG2885">
    <property type="taxonomic scope" value="Bacteria"/>
</dbReference>
<dbReference type="PROSITE" id="PS51123">
    <property type="entry name" value="OMPA_2"/>
    <property type="match status" value="1"/>
</dbReference>
<feature type="domain" description="OmpA-like" evidence="6">
    <location>
        <begin position="192"/>
        <end position="309"/>
    </location>
</feature>
<dbReference type="Proteomes" id="UP000027734">
    <property type="component" value="Unassembled WGS sequence"/>
</dbReference>